<dbReference type="EMBL" id="ML208344">
    <property type="protein sequence ID" value="TFK68795.1"/>
    <property type="molecule type" value="Genomic_DNA"/>
</dbReference>
<evidence type="ECO:0000313" key="1">
    <source>
        <dbReference type="EMBL" id="TFK68795.1"/>
    </source>
</evidence>
<keyword evidence="2" id="KW-1185">Reference proteome</keyword>
<sequence>MSCIIQISSSHPVYIKDVLQSNAAYSANIVPPGLLKEVKGSDDASAYRSAAAKEPSALLVEAQQAPAMPSGDTSVRADVDPQLEQLANEMTGLSGRLNEVKKDGINLCGLVANMGLIVNFALAHANEAHKHYTQQQIDHLSNLITQVEKFVRKYSRRGWFGRFFHRKSDRKTVSAAENQLDELCRMDPRHTSRCSNPFVISISISQWDSGR</sequence>
<protein>
    <submittedName>
        <fullName evidence="1">Uncharacterized protein</fullName>
    </submittedName>
</protein>
<gene>
    <name evidence="1" type="ORF">BDN72DRAFT_841362</name>
</gene>
<organism evidence="1 2">
    <name type="scientific">Pluteus cervinus</name>
    <dbReference type="NCBI Taxonomy" id="181527"/>
    <lineage>
        <taxon>Eukaryota</taxon>
        <taxon>Fungi</taxon>
        <taxon>Dikarya</taxon>
        <taxon>Basidiomycota</taxon>
        <taxon>Agaricomycotina</taxon>
        <taxon>Agaricomycetes</taxon>
        <taxon>Agaricomycetidae</taxon>
        <taxon>Agaricales</taxon>
        <taxon>Pluteineae</taxon>
        <taxon>Pluteaceae</taxon>
        <taxon>Pluteus</taxon>
    </lineage>
</organism>
<evidence type="ECO:0000313" key="2">
    <source>
        <dbReference type="Proteomes" id="UP000308600"/>
    </source>
</evidence>
<proteinExistence type="predicted"/>
<name>A0ACD3ATF0_9AGAR</name>
<reference evidence="1 2" key="1">
    <citation type="journal article" date="2019" name="Nat. Ecol. Evol.">
        <title>Megaphylogeny resolves global patterns of mushroom evolution.</title>
        <authorList>
            <person name="Varga T."/>
            <person name="Krizsan K."/>
            <person name="Foldi C."/>
            <person name="Dima B."/>
            <person name="Sanchez-Garcia M."/>
            <person name="Sanchez-Ramirez S."/>
            <person name="Szollosi G.J."/>
            <person name="Szarkandi J.G."/>
            <person name="Papp V."/>
            <person name="Albert L."/>
            <person name="Andreopoulos W."/>
            <person name="Angelini C."/>
            <person name="Antonin V."/>
            <person name="Barry K.W."/>
            <person name="Bougher N.L."/>
            <person name="Buchanan P."/>
            <person name="Buyck B."/>
            <person name="Bense V."/>
            <person name="Catcheside P."/>
            <person name="Chovatia M."/>
            <person name="Cooper J."/>
            <person name="Damon W."/>
            <person name="Desjardin D."/>
            <person name="Finy P."/>
            <person name="Geml J."/>
            <person name="Haridas S."/>
            <person name="Hughes K."/>
            <person name="Justo A."/>
            <person name="Karasinski D."/>
            <person name="Kautmanova I."/>
            <person name="Kiss B."/>
            <person name="Kocsube S."/>
            <person name="Kotiranta H."/>
            <person name="LaButti K.M."/>
            <person name="Lechner B.E."/>
            <person name="Liimatainen K."/>
            <person name="Lipzen A."/>
            <person name="Lukacs Z."/>
            <person name="Mihaltcheva S."/>
            <person name="Morgado L.N."/>
            <person name="Niskanen T."/>
            <person name="Noordeloos M.E."/>
            <person name="Ohm R.A."/>
            <person name="Ortiz-Santana B."/>
            <person name="Ovrebo C."/>
            <person name="Racz N."/>
            <person name="Riley R."/>
            <person name="Savchenko A."/>
            <person name="Shiryaev A."/>
            <person name="Soop K."/>
            <person name="Spirin V."/>
            <person name="Szebenyi C."/>
            <person name="Tomsovsky M."/>
            <person name="Tulloss R.E."/>
            <person name="Uehling J."/>
            <person name="Grigoriev I.V."/>
            <person name="Vagvolgyi C."/>
            <person name="Papp T."/>
            <person name="Martin F.M."/>
            <person name="Miettinen O."/>
            <person name="Hibbett D.S."/>
            <person name="Nagy L.G."/>
        </authorList>
    </citation>
    <scope>NUCLEOTIDE SEQUENCE [LARGE SCALE GENOMIC DNA]</scope>
    <source>
        <strain evidence="1 2">NL-1719</strain>
    </source>
</reference>
<accession>A0ACD3ATF0</accession>
<dbReference type="Proteomes" id="UP000308600">
    <property type="component" value="Unassembled WGS sequence"/>
</dbReference>